<name>A0A1H0WAN4_9BACI</name>
<evidence type="ECO:0000256" key="1">
    <source>
        <dbReference type="ARBA" id="ARBA00009865"/>
    </source>
</evidence>
<feature type="non-terminal residue" evidence="11">
    <location>
        <position position="1693"/>
    </location>
</feature>
<keyword evidence="4" id="KW-0119">Carbohydrate metabolism</keyword>
<dbReference type="Gene3D" id="2.80.10.50">
    <property type="match status" value="1"/>
</dbReference>
<evidence type="ECO:0000256" key="4">
    <source>
        <dbReference type="ARBA" id="ARBA00023277"/>
    </source>
</evidence>
<feature type="region of interest" description="Disordered" evidence="8">
    <location>
        <begin position="685"/>
        <end position="704"/>
    </location>
</feature>
<proteinExistence type="inferred from homology"/>
<sequence length="1693" mass="187767">MFSFKKVRSLIMIVVILWSSLFSGAGFSLIVQAETVGNGALLAEDSLMEIAKSKLAIPNEKDIRGNITLPTELVVNGQTVTITWSSSNPEIITDDATGENGDIPAGVVTRQATNQNVTLTATLEVNEEVSEKVFNTVVKKSVQLDEFKGYIYTYFRANIYGDGESQQIHLASSKDGLFWDDMNNNEPILETNFGTKGVRDSYIVRAPEGDKFYLIATDLDANAGQWWEYANNGSKSIMVWESEDLINWSDQRMIEIAPEGAGNLWAPETIYDPTTGEYVVYWASNVNDEGHRMYYAKTRDFRTFTEPQIFKDRTVSNTFIDTSMIEHDGTYYRFTKKEQDITVLLEKSNSVLGNYELVKERVGGQGGVEGPGIFKLNGEEKWLLMLDGYADTNAGAGFFPLIADSPEDLDSGTFRRLGDTEFRMPTGAKHGSIIPVTQKEYDAIMNKWGHSLVSPVTPDSGDDIKPDLQYKFDEVLQGNAVVNTGVSGAQNNGILHNGASYINDEEKGKVLNLSGGNAGTNSPYLEFPQGYFDGKDHVSIFMDIKSEMANEFFFTFGIGQDTQKYLFLRTRESELYSALTVKSNPKEQKVIEPLSSPIKNSWTNVGIVLERNEDGNHSTMKLYKDGKLVGENTKLIANLSTMGANLQAYLGKAFYNDPFFKGSFDNVRVYNRALTDEQVGTIIDKGNEEPDKPETNFTNTGNPLINGRFSADPATLVHDGKVYLFAGHDSASVGNDYYVMPEWDIYSSSDLENWELEASYPSTLFEWADPDSAWAAQAIERDGKFYWYTTAFNPAETSYNIGVAVSDNPVTGWQDAIGKPLVTSSMTETPPNMGGWRWNNIDPTVYVDDDGQAYLYWGNTYLYYAKLKDNMIELDGEIQRVEIQDMDGSFTEAPWLHKYKDKYYLTFAMNWPEDIGYAMSDSPSGPWTYAGKLMDATEGTGTNHPAMLEFNDKSYFVYHTAALPTGGDYRRSVSIEEIYYNPDGTIKKMQPTASGINGHAQAIQANGDDQFVYHENQGIMVDSLEVKNANNYQWFIVPGLTNNGEEYISIQAENKPGYYITSEGSSIILKKHDGTTQFKEQATFKVVSGLSTNGEKSLQTYKDNQVYLTMKEDQTLGLTTPSSETEKERATFTIKDVSVNDILVNIESEVLKKNTQTVLTATVLPDEALIKGVEFFSSNRDIISISEPYMTPEGETRVILDALESGTAEITMVSEDGDILKTLTLKVEEYDKAPAELKDVDVSFDSTTRKVNIKGILFNQVNKLVTVKVVDPAGSNYLIEQTTTGEDGKFEFNYITTMSDLTGEYLVEIYATDLIKPYQASYSVASTAHYSFNENLNDSTGTFDSGTITGDRINNVGGTISYSDGIVGKAASFDGQSGVLLPNGLINSNRYTVSLWLNPSDLTKYTTTFFGAKSSSSWVSVVPRGDTDRTLVWSGNATWYDADTKVSIPQNEWSHVAFTVDKGDIKVFINGNEMFSGKNFPNVFSNSNSVFGLGVNYWDTPYKGLLDELQIHNNIVLSGAEIKEYYNHVLNPSDGGETPPPGGDTDLTIDPSSNSSVEVEAEKSYTVKGTKVRVTMPSDLPVGTKLKVIPKDVEETTHEGLTSAGDSFTFTFEFPEESSEPTGEFTLSMGYDEEADADKIAIYYFNETTENWEHRGGQVNTENETITLNVPHFSTYAVFVTDETPGGDNGTPG</sequence>
<dbReference type="SUPFAM" id="SSF110221">
    <property type="entry name" value="AbfB domain"/>
    <property type="match status" value="1"/>
</dbReference>
<feature type="domain" description="Atrophied bacterial Ig" evidence="10">
    <location>
        <begin position="51"/>
        <end position="140"/>
    </location>
</feature>
<accession>A0A1H0WAN4</accession>
<reference evidence="12" key="1">
    <citation type="submission" date="2016-10" db="EMBL/GenBank/DDBJ databases">
        <authorList>
            <person name="Varghese N."/>
            <person name="Submissions S."/>
        </authorList>
    </citation>
    <scope>NUCLEOTIDE SEQUENCE [LARGE SCALE GENOMIC DNA]</scope>
    <source>
        <strain evidence="12">IBRC-M10078</strain>
    </source>
</reference>
<evidence type="ECO:0000256" key="8">
    <source>
        <dbReference type="SAM" id="MobiDB-lite"/>
    </source>
</evidence>
<evidence type="ECO:0000313" key="11">
    <source>
        <dbReference type="EMBL" id="SDP87772.1"/>
    </source>
</evidence>
<dbReference type="Pfam" id="PF20578">
    <property type="entry name" value="aBig_2"/>
    <property type="match status" value="1"/>
</dbReference>
<dbReference type="GO" id="GO:0046556">
    <property type="term" value="F:alpha-L-arabinofuranosidase activity"/>
    <property type="evidence" value="ECO:0007669"/>
    <property type="project" value="InterPro"/>
</dbReference>
<keyword evidence="2" id="KW-0624">Polysaccharide degradation</keyword>
<dbReference type="CDD" id="cd18618">
    <property type="entry name" value="GH43_Xsa43E-like"/>
    <property type="match status" value="1"/>
</dbReference>
<evidence type="ECO:0000259" key="9">
    <source>
        <dbReference type="Pfam" id="PF05270"/>
    </source>
</evidence>
<dbReference type="InterPro" id="IPR006710">
    <property type="entry name" value="Glyco_hydro_43"/>
</dbReference>
<evidence type="ECO:0000256" key="6">
    <source>
        <dbReference type="PIRSR" id="PIRSR606710-1"/>
    </source>
</evidence>
<dbReference type="Pfam" id="PF13385">
    <property type="entry name" value="Laminin_G_3"/>
    <property type="match status" value="2"/>
</dbReference>
<evidence type="ECO:0000256" key="3">
    <source>
        <dbReference type="ARBA" id="ARBA00022801"/>
    </source>
</evidence>
<dbReference type="InterPro" id="IPR007934">
    <property type="entry name" value="AbfB_ABD"/>
</dbReference>
<dbReference type="STRING" id="930152.SAMN05216565_11037"/>
<comment type="similarity">
    <text evidence="1">Belongs to the glycosyl hydrolase 43 family.</text>
</comment>
<dbReference type="InterPro" id="IPR023296">
    <property type="entry name" value="Glyco_hydro_beta-prop_sf"/>
</dbReference>
<dbReference type="Gene3D" id="2.60.120.200">
    <property type="match status" value="2"/>
</dbReference>
<dbReference type="Proteomes" id="UP000199159">
    <property type="component" value="Unassembled WGS sequence"/>
</dbReference>
<dbReference type="EMBL" id="FNJU01000010">
    <property type="protein sequence ID" value="SDP87772.1"/>
    <property type="molecule type" value="Genomic_DNA"/>
</dbReference>
<gene>
    <name evidence="11" type="ORF">SAMN05216565_11037</name>
</gene>
<protein>
    <submittedName>
        <fullName evidence="11">Glycosyl hydrolases family 43</fullName>
    </submittedName>
</protein>
<evidence type="ECO:0000256" key="2">
    <source>
        <dbReference type="ARBA" id="ARBA00022651"/>
    </source>
</evidence>
<dbReference type="InterPro" id="IPR052176">
    <property type="entry name" value="Glycosyl_Hydrlase_43_Enz"/>
</dbReference>
<dbReference type="PANTHER" id="PTHR43772:SF2">
    <property type="entry name" value="PUTATIVE (AFU_ORTHOLOGUE AFUA_2G04480)-RELATED"/>
    <property type="match status" value="1"/>
</dbReference>
<feature type="compositionally biased region" description="Basic and acidic residues" evidence="8">
    <location>
        <begin position="685"/>
        <end position="694"/>
    </location>
</feature>
<organism evidence="11 12">
    <name type="scientific">Litchfieldia salsa</name>
    <dbReference type="NCBI Taxonomy" id="930152"/>
    <lineage>
        <taxon>Bacteria</taxon>
        <taxon>Bacillati</taxon>
        <taxon>Bacillota</taxon>
        <taxon>Bacilli</taxon>
        <taxon>Bacillales</taxon>
        <taxon>Bacillaceae</taxon>
        <taxon>Litchfieldia</taxon>
    </lineage>
</organism>
<dbReference type="Gene3D" id="2.60.40.1080">
    <property type="match status" value="1"/>
</dbReference>
<evidence type="ECO:0000259" key="10">
    <source>
        <dbReference type="Pfam" id="PF20578"/>
    </source>
</evidence>
<evidence type="ECO:0000256" key="5">
    <source>
        <dbReference type="ARBA" id="ARBA00023295"/>
    </source>
</evidence>
<dbReference type="PANTHER" id="PTHR43772">
    <property type="entry name" value="ENDO-1,4-BETA-XYLANASE"/>
    <property type="match status" value="1"/>
</dbReference>
<dbReference type="SUPFAM" id="SSF49899">
    <property type="entry name" value="Concanavalin A-like lectins/glucanases"/>
    <property type="match status" value="2"/>
</dbReference>
<dbReference type="CDD" id="cd08983">
    <property type="entry name" value="GH43_Bt3655-like"/>
    <property type="match status" value="1"/>
</dbReference>
<feature type="active site" description="Proton acceptor" evidence="6">
    <location>
        <position position="729"/>
    </location>
</feature>
<dbReference type="InterPro" id="IPR036195">
    <property type="entry name" value="AbfB_ABD_sf"/>
</dbReference>
<feature type="region of interest" description="Disordered" evidence="8">
    <location>
        <begin position="1530"/>
        <end position="1556"/>
    </location>
</feature>
<keyword evidence="2" id="KW-0858">Xylan degradation</keyword>
<dbReference type="SUPFAM" id="SSF75005">
    <property type="entry name" value="Arabinanase/levansucrase/invertase"/>
    <property type="match status" value="3"/>
</dbReference>
<feature type="active site" description="Proton donor" evidence="6">
    <location>
        <position position="892"/>
    </location>
</feature>
<dbReference type="Pfam" id="PF05270">
    <property type="entry name" value="AbfB"/>
    <property type="match status" value="1"/>
</dbReference>
<evidence type="ECO:0000256" key="7">
    <source>
        <dbReference type="PIRSR" id="PIRSR606710-2"/>
    </source>
</evidence>
<feature type="domain" description="Alpha-L-arabinofuranosidase B arabinose-binding" evidence="9">
    <location>
        <begin position="1005"/>
        <end position="1133"/>
    </location>
</feature>
<evidence type="ECO:0000313" key="12">
    <source>
        <dbReference type="Proteomes" id="UP000199159"/>
    </source>
</evidence>
<dbReference type="InterPro" id="IPR013320">
    <property type="entry name" value="ConA-like_dom_sf"/>
</dbReference>
<dbReference type="RefSeq" id="WP_175490361.1">
    <property type="nucleotide sequence ID" value="NZ_FNJU01000010.1"/>
</dbReference>
<dbReference type="Gene3D" id="2.115.10.20">
    <property type="entry name" value="Glycosyl hydrolase domain, family 43"/>
    <property type="match status" value="2"/>
</dbReference>
<dbReference type="CDD" id="cd23265">
    <property type="entry name" value="beta-trefoil_ABD_ABFB-like"/>
    <property type="match status" value="1"/>
</dbReference>
<dbReference type="Pfam" id="PF04616">
    <property type="entry name" value="Glyco_hydro_43"/>
    <property type="match status" value="2"/>
</dbReference>
<dbReference type="GO" id="GO:0045493">
    <property type="term" value="P:xylan catabolic process"/>
    <property type="evidence" value="ECO:0007669"/>
    <property type="project" value="UniProtKB-KW"/>
</dbReference>
<keyword evidence="12" id="KW-1185">Reference proteome</keyword>
<dbReference type="GO" id="GO:0046373">
    <property type="term" value="P:L-arabinose metabolic process"/>
    <property type="evidence" value="ECO:0007669"/>
    <property type="project" value="InterPro"/>
</dbReference>
<keyword evidence="5" id="KW-0326">Glycosidase</keyword>
<keyword evidence="3 11" id="KW-0378">Hydrolase</keyword>
<dbReference type="InterPro" id="IPR046780">
    <property type="entry name" value="aBig_2"/>
</dbReference>
<feature type="site" description="Important for catalytic activity, responsible for pKa modulation of the active site Glu and correct orientation of both the proton donor and substrate" evidence="7">
    <location>
        <position position="842"/>
    </location>
</feature>